<dbReference type="SUPFAM" id="SSF55909">
    <property type="entry name" value="Pentein"/>
    <property type="match status" value="1"/>
</dbReference>
<evidence type="ECO:0000313" key="3">
    <source>
        <dbReference type="Proteomes" id="UP000009168"/>
    </source>
</evidence>
<evidence type="ECO:0000313" key="2">
    <source>
        <dbReference type="EMBL" id="EAR90462.1"/>
    </source>
</evidence>
<dbReference type="GO" id="GO:0047632">
    <property type="term" value="F:agmatine deiminase activity"/>
    <property type="evidence" value="ECO:0007669"/>
    <property type="project" value="TreeGrafter"/>
</dbReference>
<dbReference type="GeneID" id="7843573"/>
<dbReference type="EMBL" id="GG662798">
    <property type="protein sequence ID" value="EAR90462.1"/>
    <property type="molecule type" value="Genomic_DNA"/>
</dbReference>
<dbReference type="GO" id="GO:0004668">
    <property type="term" value="F:protein-arginine deiminase activity"/>
    <property type="evidence" value="ECO:0007669"/>
    <property type="project" value="InterPro"/>
</dbReference>
<dbReference type="InterPro" id="IPR007466">
    <property type="entry name" value="Peptidyl-Arg-deiminase_porph"/>
</dbReference>
<dbReference type="Proteomes" id="UP000009168">
    <property type="component" value="Unassembled WGS sequence"/>
</dbReference>
<protein>
    <submittedName>
        <fullName evidence="2">Porphyromonas-type peptidyl-arginine deiminase</fullName>
    </submittedName>
</protein>
<dbReference type="GO" id="GO:0009446">
    <property type="term" value="P:putrescine biosynthetic process"/>
    <property type="evidence" value="ECO:0007669"/>
    <property type="project" value="InterPro"/>
</dbReference>
<dbReference type="AlphaFoldDB" id="Q22Z59"/>
<dbReference type="KEGG" id="tet:TTHERM_00113120"/>
<dbReference type="RefSeq" id="XP_001010707.1">
    <property type="nucleotide sequence ID" value="XM_001010707.1"/>
</dbReference>
<organism evidence="2 3">
    <name type="scientific">Tetrahymena thermophila (strain SB210)</name>
    <dbReference type="NCBI Taxonomy" id="312017"/>
    <lineage>
        <taxon>Eukaryota</taxon>
        <taxon>Sar</taxon>
        <taxon>Alveolata</taxon>
        <taxon>Ciliophora</taxon>
        <taxon>Intramacronucleata</taxon>
        <taxon>Oligohymenophorea</taxon>
        <taxon>Hymenostomatida</taxon>
        <taxon>Tetrahymenina</taxon>
        <taxon>Tetrahymenidae</taxon>
        <taxon>Tetrahymena</taxon>
    </lineage>
</organism>
<accession>Q22Z59</accession>
<dbReference type="PANTHER" id="PTHR31377">
    <property type="entry name" value="AGMATINE DEIMINASE-RELATED"/>
    <property type="match status" value="1"/>
</dbReference>
<dbReference type="Pfam" id="PF04371">
    <property type="entry name" value="PAD_porph"/>
    <property type="match status" value="1"/>
</dbReference>
<keyword evidence="1" id="KW-0378">Hydrolase</keyword>
<dbReference type="PANTHER" id="PTHR31377:SF0">
    <property type="entry name" value="AGMATINE DEIMINASE-RELATED"/>
    <property type="match status" value="1"/>
</dbReference>
<reference evidence="3" key="1">
    <citation type="journal article" date="2006" name="PLoS Biol.">
        <title>Macronuclear genome sequence of the ciliate Tetrahymena thermophila, a model eukaryote.</title>
        <authorList>
            <person name="Eisen J.A."/>
            <person name="Coyne R.S."/>
            <person name="Wu M."/>
            <person name="Wu D."/>
            <person name="Thiagarajan M."/>
            <person name="Wortman J.R."/>
            <person name="Badger J.H."/>
            <person name="Ren Q."/>
            <person name="Amedeo P."/>
            <person name="Jones K.M."/>
            <person name="Tallon L.J."/>
            <person name="Delcher A.L."/>
            <person name="Salzberg S.L."/>
            <person name="Silva J.C."/>
            <person name="Haas B.J."/>
            <person name="Majoros W.H."/>
            <person name="Farzad M."/>
            <person name="Carlton J.M."/>
            <person name="Smith R.K. Jr."/>
            <person name="Garg J."/>
            <person name="Pearlman R.E."/>
            <person name="Karrer K.M."/>
            <person name="Sun L."/>
            <person name="Manning G."/>
            <person name="Elde N.C."/>
            <person name="Turkewitz A.P."/>
            <person name="Asai D.J."/>
            <person name="Wilkes D.E."/>
            <person name="Wang Y."/>
            <person name="Cai H."/>
            <person name="Collins K."/>
            <person name="Stewart B.A."/>
            <person name="Lee S.R."/>
            <person name="Wilamowska K."/>
            <person name="Weinberg Z."/>
            <person name="Ruzzo W.L."/>
            <person name="Wloga D."/>
            <person name="Gaertig J."/>
            <person name="Frankel J."/>
            <person name="Tsao C.-C."/>
            <person name="Gorovsky M.A."/>
            <person name="Keeling P.J."/>
            <person name="Waller R.F."/>
            <person name="Patron N.J."/>
            <person name="Cherry J.M."/>
            <person name="Stover N.A."/>
            <person name="Krieger C.J."/>
            <person name="del Toro C."/>
            <person name="Ryder H.F."/>
            <person name="Williamson S.C."/>
            <person name="Barbeau R.A."/>
            <person name="Hamilton E.P."/>
            <person name="Orias E."/>
        </authorList>
    </citation>
    <scope>NUCLEOTIDE SEQUENCE [LARGE SCALE GENOMIC DNA]</scope>
    <source>
        <strain evidence="3">SB210</strain>
    </source>
</reference>
<dbReference type="Gene3D" id="3.75.10.10">
    <property type="entry name" value="L-arginine/glycine Amidinotransferase, Chain A"/>
    <property type="match status" value="1"/>
</dbReference>
<dbReference type="HOGENOM" id="CLU_037682_2_0_1"/>
<dbReference type="STRING" id="312017.Q22Z59"/>
<proteinExistence type="predicted"/>
<name>Q22Z59_TETTS</name>
<gene>
    <name evidence="2" type="ORF">TTHERM_00113120</name>
</gene>
<dbReference type="OrthoDB" id="544103at2759"/>
<dbReference type="InParanoid" id="Q22Z59"/>
<sequence length="347" mass="39550">MIGKKLYQMPYEGSLHKLTWMGFPKSSEFTPHLLNLQQNLALLAKTISKYEPVNLIVPDKETQKIAERFVDQTDFQSKFNITYILNPIFDLWLRDTGAIFVKSLENQSQVYAVDFNFNAWGNKLEPNDDRFIAKFMIQHEKANLISTKLVLEGGAIEVDGEGTAILAESCILNENRNPNWTKSEVEQELYRILGIEKIIWVPGVRGMDITDGHIDLYARFVGQSNPAHVFVHLDPKDPSTNENLQIIQNSTDAKGRKLIPVILPAPDHNKIRKQLSEIKESALSYCNYLVMNEAVVLAKFGDDETDNKVKEILQQQFQNRTIEMIDIDYIINGGGGAHCSTQQQFEY</sequence>
<dbReference type="OMA" id="IGVDCNT"/>
<keyword evidence="3" id="KW-1185">Reference proteome</keyword>
<dbReference type="eggNOG" id="ENOG502QUHM">
    <property type="taxonomic scope" value="Eukaryota"/>
</dbReference>
<evidence type="ECO:0000256" key="1">
    <source>
        <dbReference type="ARBA" id="ARBA00022801"/>
    </source>
</evidence>